<organism evidence="2 3">
    <name type="scientific">Archangium gephyra</name>
    <dbReference type="NCBI Taxonomy" id="48"/>
    <lineage>
        <taxon>Bacteria</taxon>
        <taxon>Pseudomonadati</taxon>
        <taxon>Myxococcota</taxon>
        <taxon>Myxococcia</taxon>
        <taxon>Myxococcales</taxon>
        <taxon>Cystobacterineae</taxon>
        <taxon>Archangiaceae</taxon>
        <taxon>Archangium</taxon>
    </lineage>
</organism>
<evidence type="ECO:0000313" key="3">
    <source>
        <dbReference type="Proteomes" id="UP000249061"/>
    </source>
</evidence>
<evidence type="ECO:0000313" key="2">
    <source>
        <dbReference type="EMBL" id="PZR06357.1"/>
    </source>
</evidence>
<comment type="caution">
    <text evidence="2">The sequence shown here is derived from an EMBL/GenBank/DDBJ whole genome shotgun (WGS) entry which is preliminary data.</text>
</comment>
<feature type="transmembrane region" description="Helical" evidence="1">
    <location>
        <begin position="160"/>
        <end position="177"/>
    </location>
</feature>
<dbReference type="PANTHER" id="PTHR43471:SF10">
    <property type="entry name" value="SLL1107 PROTEIN"/>
    <property type="match status" value="1"/>
</dbReference>
<dbReference type="GO" id="GO:0005886">
    <property type="term" value="C:plasma membrane"/>
    <property type="evidence" value="ECO:0007669"/>
    <property type="project" value="UniProtKB-SubCell"/>
</dbReference>
<name>A0A2W5SX87_9BACT</name>
<dbReference type="AlphaFoldDB" id="A0A2W5SX87"/>
<dbReference type="EMBL" id="QFQP01000038">
    <property type="protein sequence ID" value="PZR06357.1"/>
    <property type="molecule type" value="Genomic_DNA"/>
</dbReference>
<accession>A0A2W5SX87</accession>
<keyword evidence="1" id="KW-1133">Transmembrane helix</keyword>
<dbReference type="GO" id="GO:0140359">
    <property type="term" value="F:ABC-type transporter activity"/>
    <property type="evidence" value="ECO:0007669"/>
    <property type="project" value="InterPro"/>
</dbReference>
<keyword evidence="1" id="KW-0472">Membrane</keyword>
<evidence type="ECO:0000256" key="1">
    <source>
        <dbReference type="SAM" id="Phobius"/>
    </source>
</evidence>
<proteinExistence type="predicted"/>
<feature type="transmembrane region" description="Helical" evidence="1">
    <location>
        <begin position="131"/>
        <end position="153"/>
    </location>
</feature>
<feature type="transmembrane region" description="Helical" evidence="1">
    <location>
        <begin position="225"/>
        <end position="247"/>
    </location>
</feature>
<dbReference type="Proteomes" id="UP000249061">
    <property type="component" value="Unassembled WGS sequence"/>
</dbReference>
<reference evidence="2 3" key="1">
    <citation type="submission" date="2017-08" db="EMBL/GenBank/DDBJ databases">
        <title>Infants hospitalized years apart are colonized by the same room-sourced microbial strains.</title>
        <authorList>
            <person name="Brooks B."/>
            <person name="Olm M.R."/>
            <person name="Firek B.A."/>
            <person name="Baker R."/>
            <person name="Thomas B.C."/>
            <person name="Morowitz M.J."/>
            <person name="Banfield J.F."/>
        </authorList>
    </citation>
    <scope>NUCLEOTIDE SEQUENCE [LARGE SCALE GENOMIC DNA]</scope>
    <source>
        <strain evidence="2">S2_003_000_R2_14</strain>
    </source>
</reference>
<dbReference type="PANTHER" id="PTHR43471">
    <property type="entry name" value="ABC TRANSPORTER PERMEASE"/>
    <property type="match status" value="1"/>
</dbReference>
<gene>
    <name evidence="2" type="ORF">DI536_30250</name>
</gene>
<keyword evidence="1" id="KW-0812">Transmembrane</keyword>
<sequence>MILALMLAGFREALRNRITVVVGVFAGVLILLTTLVMNTTVFTIDRAVTDFGLGVMALLMAALSMFLSVGTLSREIEKRTVFLVMSRPISRTQFVVGRYLGMMTTLTVLLAAMAFFYGLQLLLFGVQPTGAMGAALLGLWVELFVLAALGLLLSASTGQLVGALSLVGVYLMGHLSPDLFALSQRTDLPGLARACGVLYALVPNLDRLDYRVEAAWESTIELPELLSSCGVGAAWALLFVTAASLVFSRRDFR</sequence>
<feature type="transmembrane region" description="Helical" evidence="1">
    <location>
        <begin position="20"/>
        <end position="39"/>
    </location>
</feature>
<feature type="transmembrane region" description="Helical" evidence="1">
    <location>
        <begin position="94"/>
        <end position="119"/>
    </location>
</feature>
<feature type="transmembrane region" description="Helical" evidence="1">
    <location>
        <begin position="51"/>
        <end position="73"/>
    </location>
</feature>
<protein>
    <submittedName>
        <fullName evidence="2">ABC transporter permease</fullName>
    </submittedName>
</protein>